<proteinExistence type="predicted"/>
<dbReference type="Pfam" id="PF11720">
    <property type="entry name" value="Inhibitor_I78"/>
    <property type="match status" value="1"/>
</dbReference>
<dbReference type="EMBL" id="JAMGBB010000001">
    <property type="protein sequence ID" value="MCL6740116.1"/>
    <property type="molecule type" value="Genomic_DNA"/>
</dbReference>
<gene>
    <name evidence="1" type="ORF">LZ518_03060</name>
</gene>
<dbReference type="RefSeq" id="WP_249914568.1">
    <property type="nucleotide sequence ID" value="NZ_JAMGBB010000001.1"/>
</dbReference>
<keyword evidence="2" id="KW-1185">Reference proteome</keyword>
<protein>
    <submittedName>
        <fullName evidence="1">I78 family peptidase inhibitor</fullName>
    </submittedName>
</protein>
<accession>A0ABT0S6V2</accession>
<evidence type="ECO:0000313" key="2">
    <source>
        <dbReference type="Proteomes" id="UP001165383"/>
    </source>
</evidence>
<comment type="caution">
    <text evidence="1">The sequence shown here is derived from an EMBL/GenBank/DDBJ whole genome shotgun (WGS) entry which is preliminary data.</text>
</comment>
<reference evidence="1" key="1">
    <citation type="submission" date="2022-05" db="EMBL/GenBank/DDBJ databases">
        <authorList>
            <person name="Jo J.-H."/>
            <person name="Im W.-T."/>
        </authorList>
    </citation>
    <scope>NUCLEOTIDE SEQUENCE</scope>
    <source>
        <strain evidence="1">RB56-2</strain>
    </source>
</reference>
<dbReference type="InterPro" id="IPR021719">
    <property type="entry name" value="Prot_inh_I78"/>
</dbReference>
<dbReference type="Gene3D" id="3.30.10.10">
    <property type="entry name" value="Trypsin Inhibitor V, subunit A"/>
    <property type="match status" value="1"/>
</dbReference>
<name>A0ABT0S6V2_9SPHN</name>
<organism evidence="1 2">
    <name type="scientific">Sphingomonas brevis</name>
    <dbReference type="NCBI Taxonomy" id="2908206"/>
    <lineage>
        <taxon>Bacteria</taxon>
        <taxon>Pseudomonadati</taxon>
        <taxon>Pseudomonadota</taxon>
        <taxon>Alphaproteobacteria</taxon>
        <taxon>Sphingomonadales</taxon>
        <taxon>Sphingomonadaceae</taxon>
        <taxon>Sphingomonas</taxon>
    </lineage>
</organism>
<dbReference type="Proteomes" id="UP001165383">
    <property type="component" value="Unassembled WGS sequence"/>
</dbReference>
<sequence length="81" mass="8524">MVAQSDGTAPGPLRGTCRPAALDQFTGQPASQELGARILAASGARLIRWVPKGSVITMEFSAERVTVLLDENNKVVRANCG</sequence>
<evidence type="ECO:0000313" key="1">
    <source>
        <dbReference type="EMBL" id="MCL6740116.1"/>
    </source>
</evidence>